<dbReference type="Gene3D" id="2.60.34.10">
    <property type="entry name" value="Substrate Binding Domain Of DNAk, Chain A, domain 1"/>
    <property type="match status" value="1"/>
</dbReference>
<reference evidence="5 6" key="1">
    <citation type="journal article" date="2017" name="Genome Biol.">
        <title>New reference genome sequences of hot pepper reveal the massive evolution of plant disease-resistance genes by retroduplication.</title>
        <authorList>
            <person name="Kim S."/>
            <person name="Park J."/>
            <person name="Yeom S.I."/>
            <person name="Kim Y.M."/>
            <person name="Seo E."/>
            <person name="Kim K.T."/>
            <person name="Kim M.S."/>
            <person name="Lee J.M."/>
            <person name="Cheong K."/>
            <person name="Shin H.S."/>
            <person name="Kim S.B."/>
            <person name="Han K."/>
            <person name="Lee J."/>
            <person name="Park M."/>
            <person name="Lee H.A."/>
            <person name="Lee H.Y."/>
            <person name="Lee Y."/>
            <person name="Oh S."/>
            <person name="Lee J.H."/>
            <person name="Choi E."/>
            <person name="Choi E."/>
            <person name="Lee S.E."/>
            <person name="Jeon J."/>
            <person name="Kim H."/>
            <person name="Choi G."/>
            <person name="Song H."/>
            <person name="Lee J."/>
            <person name="Lee S.C."/>
            <person name="Kwon J.K."/>
            <person name="Lee H.Y."/>
            <person name="Koo N."/>
            <person name="Hong Y."/>
            <person name="Kim R.W."/>
            <person name="Kang W.H."/>
            <person name="Huh J.H."/>
            <person name="Kang B.C."/>
            <person name="Yang T.J."/>
            <person name="Lee Y.H."/>
            <person name="Bennetzen J.L."/>
            <person name="Choi D."/>
        </authorList>
    </citation>
    <scope>NUCLEOTIDE SEQUENCE [LARGE SCALE GENOMIC DNA]</scope>
    <source>
        <strain evidence="6">cv. PBC81</strain>
    </source>
</reference>
<keyword evidence="2 4" id="KW-0547">Nucleotide-binding</keyword>
<dbReference type="InterPro" id="IPR013126">
    <property type="entry name" value="Hsp_70_fam"/>
</dbReference>
<dbReference type="Pfam" id="PF00012">
    <property type="entry name" value="HSP70"/>
    <property type="match status" value="1"/>
</dbReference>
<proteinExistence type="inferred from homology"/>
<dbReference type="InterPro" id="IPR043129">
    <property type="entry name" value="ATPase_NBD"/>
</dbReference>
<gene>
    <name evidence="5" type="ORF">CQW23_09132</name>
</gene>
<dbReference type="OrthoDB" id="2401965at2759"/>
<dbReference type="GO" id="GO:0140662">
    <property type="term" value="F:ATP-dependent protein folding chaperone"/>
    <property type="evidence" value="ECO:0007669"/>
    <property type="project" value="InterPro"/>
</dbReference>
<dbReference type="PRINTS" id="PR00301">
    <property type="entry name" value="HEATSHOCK70"/>
</dbReference>
<dbReference type="SUPFAM" id="SSF53067">
    <property type="entry name" value="Actin-like ATPase domain"/>
    <property type="match status" value="1"/>
</dbReference>
<keyword evidence="6" id="KW-1185">Reference proteome</keyword>
<dbReference type="EMBL" id="MLFT02000004">
    <property type="protein sequence ID" value="PHT49385.1"/>
    <property type="molecule type" value="Genomic_DNA"/>
</dbReference>
<keyword evidence="5" id="KW-0346">Stress response</keyword>
<evidence type="ECO:0000256" key="3">
    <source>
        <dbReference type="ARBA" id="ARBA00022840"/>
    </source>
</evidence>
<name>A0A2G2WVX2_CAPBA</name>
<accession>A0A2G2WVX2</accession>
<dbReference type="PANTHER" id="PTHR19375">
    <property type="entry name" value="HEAT SHOCK PROTEIN 70KDA"/>
    <property type="match status" value="1"/>
</dbReference>
<protein>
    <submittedName>
        <fullName evidence="5">Heat shock cognate 70 kDa protein</fullName>
    </submittedName>
</protein>
<comment type="caution">
    <text evidence="5">The sequence shown here is derived from an EMBL/GenBank/DDBJ whole genome shotgun (WGS) entry which is preliminary data.</text>
</comment>
<dbReference type="FunFam" id="2.60.34.10:FF:000012">
    <property type="entry name" value="Heat shock 70 kDa protein"/>
    <property type="match status" value="1"/>
</dbReference>
<dbReference type="Proteomes" id="UP000224567">
    <property type="component" value="Unassembled WGS sequence"/>
</dbReference>
<evidence type="ECO:0000256" key="4">
    <source>
        <dbReference type="RuleBase" id="RU003322"/>
    </source>
</evidence>
<dbReference type="Gene3D" id="3.30.420.40">
    <property type="match status" value="2"/>
</dbReference>
<evidence type="ECO:0000313" key="6">
    <source>
        <dbReference type="Proteomes" id="UP000224567"/>
    </source>
</evidence>
<evidence type="ECO:0000256" key="1">
    <source>
        <dbReference type="ARBA" id="ARBA00007381"/>
    </source>
</evidence>
<keyword evidence="3 4" id="KW-0067">ATP-binding</keyword>
<evidence type="ECO:0000313" key="5">
    <source>
        <dbReference type="EMBL" id="PHT49385.1"/>
    </source>
</evidence>
<dbReference type="STRING" id="33114.A0A2G2WVX2"/>
<dbReference type="SUPFAM" id="SSF100920">
    <property type="entry name" value="Heat shock protein 70kD (HSP70), peptide-binding domain"/>
    <property type="match status" value="1"/>
</dbReference>
<dbReference type="AlphaFoldDB" id="A0A2G2WVX2"/>
<evidence type="ECO:0000256" key="2">
    <source>
        <dbReference type="ARBA" id="ARBA00022741"/>
    </source>
</evidence>
<dbReference type="Gene3D" id="3.30.30.30">
    <property type="match status" value="1"/>
</dbReference>
<comment type="similarity">
    <text evidence="1 4">Belongs to the heat shock protein 70 family.</text>
</comment>
<dbReference type="FunFam" id="3.30.420.40:FF:000545">
    <property type="entry name" value="Endoplasmic reticulum chaperone BiP"/>
    <property type="match status" value="1"/>
</dbReference>
<organism evidence="5 6">
    <name type="scientific">Capsicum baccatum</name>
    <name type="common">Peruvian pepper</name>
    <dbReference type="NCBI Taxonomy" id="33114"/>
    <lineage>
        <taxon>Eukaryota</taxon>
        <taxon>Viridiplantae</taxon>
        <taxon>Streptophyta</taxon>
        <taxon>Embryophyta</taxon>
        <taxon>Tracheophyta</taxon>
        <taxon>Spermatophyta</taxon>
        <taxon>Magnoliopsida</taxon>
        <taxon>eudicotyledons</taxon>
        <taxon>Gunneridae</taxon>
        <taxon>Pentapetalae</taxon>
        <taxon>asterids</taxon>
        <taxon>lamiids</taxon>
        <taxon>Solanales</taxon>
        <taxon>Solanaceae</taxon>
        <taxon>Solanoideae</taxon>
        <taxon>Capsiceae</taxon>
        <taxon>Capsicum</taxon>
    </lineage>
</organism>
<sequence length="512" mass="57540">MHNPGRGHWQVVKWILRYIRNTLDVGLVFEQEENSSVVGYYDFDYAGDLDKRSSEVEDTTEICHERELKMWNIPRWRFVESGIYPTSGFKKNGWIFEKQFATEEISSTVLVKMREITEDFLGFTIKNAMVIVPSYFNDSQRQATKDASVIAGMNVMRIINKPTPANIAYGLDNKATSVGEKNVLFFDLSGGTFYVSLLTIAEDFFNGKELCKSISPDEVFAYGAAVKAPILSGEGNKKVEDLFLLDVTPLFLGLETAGSVMTVLIPRNITIPAKKQQVFSTYSDNHLGVLIIIYKSERTRTRDNNLLGKFKIYGIRPAPRVVPRVTVYFYIDADGILNISVEEKTTRQKNKITITNDKADKKKIEDDIEQVIQLLDANQLAESNELEDKMKELESICNQIIANMYQGADMGYDNGLNSLSWGDVVGNAGSTAPLFSRRRPLNHGLKPNPGDLLGDACRSQTLTGMQPQTRPYARLKLPKLFRDALQPCPIVAQQENLKTNVGKVGNKIPEGY</sequence>
<dbReference type="InterPro" id="IPR029047">
    <property type="entry name" value="HSP70_peptide-bd_sf"/>
</dbReference>
<dbReference type="GO" id="GO:0005524">
    <property type="term" value="F:ATP binding"/>
    <property type="evidence" value="ECO:0007669"/>
    <property type="project" value="UniProtKB-KW"/>
</dbReference>
<reference evidence="6" key="2">
    <citation type="journal article" date="2017" name="J. Anim. Genet.">
        <title>Multiple reference genome sequences of hot pepper reveal the massive evolution of plant disease resistance genes by retroduplication.</title>
        <authorList>
            <person name="Kim S."/>
            <person name="Park J."/>
            <person name="Yeom S.-I."/>
            <person name="Kim Y.-M."/>
            <person name="Seo E."/>
            <person name="Kim K.-T."/>
            <person name="Kim M.-S."/>
            <person name="Lee J.M."/>
            <person name="Cheong K."/>
            <person name="Shin H.-S."/>
            <person name="Kim S.-B."/>
            <person name="Han K."/>
            <person name="Lee J."/>
            <person name="Park M."/>
            <person name="Lee H.-A."/>
            <person name="Lee H.-Y."/>
            <person name="Lee Y."/>
            <person name="Oh S."/>
            <person name="Lee J.H."/>
            <person name="Choi E."/>
            <person name="Choi E."/>
            <person name="Lee S.E."/>
            <person name="Jeon J."/>
            <person name="Kim H."/>
            <person name="Choi G."/>
            <person name="Song H."/>
            <person name="Lee J."/>
            <person name="Lee S.-C."/>
            <person name="Kwon J.-K."/>
            <person name="Lee H.-Y."/>
            <person name="Koo N."/>
            <person name="Hong Y."/>
            <person name="Kim R.W."/>
            <person name="Kang W.-H."/>
            <person name="Huh J.H."/>
            <person name="Kang B.-C."/>
            <person name="Yang T.-J."/>
            <person name="Lee Y.-H."/>
            <person name="Bennetzen J.L."/>
            <person name="Choi D."/>
        </authorList>
    </citation>
    <scope>NUCLEOTIDE SEQUENCE [LARGE SCALE GENOMIC DNA]</scope>
    <source>
        <strain evidence="6">cv. PBC81</strain>
    </source>
</reference>